<dbReference type="Proteomes" id="UP000186804">
    <property type="component" value="Unassembled WGS sequence"/>
</dbReference>
<dbReference type="EMBL" id="LRBS01000068">
    <property type="protein sequence ID" value="OII76128.1"/>
    <property type="molecule type" value="Genomic_DNA"/>
</dbReference>
<dbReference type="GO" id="GO:0004366">
    <property type="term" value="F:glycerol-3-phosphate O-acyltransferase activity"/>
    <property type="evidence" value="ECO:0007669"/>
    <property type="project" value="TreeGrafter"/>
</dbReference>
<dbReference type="SMART" id="SM00563">
    <property type="entry name" value="PlsC"/>
    <property type="match status" value="1"/>
</dbReference>
<evidence type="ECO:0000259" key="2">
    <source>
        <dbReference type="SMART" id="SM00563"/>
    </source>
</evidence>
<dbReference type="PANTHER" id="PTHR31605:SF0">
    <property type="entry name" value="GLYCEROL-3-PHOSPHATE O-ACYLTRANSFERASE 1"/>
    <property type="match status" value="1"/>
</dbReference>
<evidence type="ECO:0000313" key="3">
    <source>
        <dbReference type="EMBL" id="OII76128.1"/>
    </source>
</evidence>
<dbReference type="SUPFAM" id="SSF69593">
    <property type="entry name" value="Glycerol-3-phosphate (1)-acyltransferase"/>
    <property type="match status" value="2"/>
</dbReference>
<organism evidence="3 4">
    <name type="scientific">Cryptosporidium andersoni</name>
    <dbReference type="NCBI Taxonomy" id="117008"/>
    <lineage>
        <taxon>Eukaryota</taxon>
        <taxon>Sar</taxon>
        <taxon>Alveolata</taxon>
        <taxon>Apicomplexa</taxon>
        <taxon>Conoidasida</taxon>
        <taxon>Coccidia</taxon>
        <taxon>Eucoccidiorida</taxon>
        <taxon>Eimeriorina</taxon>
        <taxon>Cryptosporidiidae</taxon>
        <taxon>Cryptosporidium</taxon>
    </lineage>
</organism>
<keyword evidence="4" id="KW-1185">Reference proteome</keyword>
<dbReference type="InterPro" id="IPR002123">
    <property type="entry name" value="Plipid/glycerol_acylTrfase"/>
</dbReference>
<comment type="caution">
    <text evidence="3">The sequence shown here is derived from an EMBL/GenBank/DDBJ whole genome shotgun (WGS) entry which is preliminary data.</text>
</comment>
<dbReference type="PANTHER" id="PTHR31605">
    <property type="entry name" value="GLYCEROL-3-PHOSPHATE O-ACYLTRANSFERASE 1"/>
    <property type="match status" value="1"/>
</dbReference>
<evidence type="ECO:0000313" key="4">
    <source>
        <dbReference type="Proteomes" id="UP000186804"/>
    </source>
</evidence>
<feature type="transmembrane region" description="Helical" evidence="1">
    <location>
        <begin position="461"/>
        <end position="481"/>
    </location>
</feature>
<keyword evidence="1" id="KW-1133">Transmembrane helix</keyword>
<dbReference type="InterPro" id="IPR052744">
    <property type="entry name" value="GPAT/DAPAT"/>
</dbReference>
<dbReference type="AlphaFoldDB" id="A0A1J4MPL9"/>
<dbReference type="Pfam" id="PF01553">
    <property type="entry name" value="Acyltransferase"/>
    <property type="match status" value="2"/>
</dbReference>
<keyword evidence="3" id="KW-0012">Acyltransferase</keyword>
<evidence type="ECO:0000256" key="1">
    <source>
        <dbReference type="SAM" id="Phobius"/>
    </source>
</evidence>
<keyword evidence="3" id="KW-0808">Transferase</keyword>
<dbReference type="VEuPathDB" id="CryptoDB:cand_007170"/>
<dbReference type="CDD" id="cd07992">
    <property type="entry name" value="LPLAT_AAK14816-like"/>
    <property type="match status" value="1"/>
</dbReference>
<proteinExistence type="predicted"/>
<sequence>MYFLVKLIAQIVMKTFFKNVTVLGKERIPLYGPVIFVGNHMNQFVDAAMLIAIFPRHIRFLIADISTKRPIIGRFAQSAGCITVQRPQDLRYRGIGGLYWDSISDKRIKGVNTRLKLDVKVHDLISFQNTKICRKVVDIISDNELLIDTEIGIEFSSDRSEGYPFIVIPKIDQSSVYEAVSDVMKGGHAIGIFPEGGSHDRTTLLPLKPGVAVMALTSVLEGAEDLLIVPVGLNYYEPYKALSSAVVEIGQPIPVTVELAQEYENNPSDAVKKLLDTVEKGMKSVFVSARDYTTLTCIRLCVQLYAPDRTTLSQDNYYHLHQLFSQFFWVLSDDIELEELRKGLCEYEDMINQYGVPDNEIWQLRQPVTAAMTLIITKFFLLILVIIIGGSFFPLWAPIRYIPALLAERHRKKALAGSNVKIRGTDVLASYRILVIIALLPTITLLYAILFSILFFSKSSLIWKIVCTSFTCTLLPPLFYASRRSFERILPLARNIRTLFYVVLSNINYLRGTERNLLHTRIKLQQKIREMVYTKGPQVSPTFVDKFSTVVPYAVIQSDNKRIGSLLGEYVPVLIRAKYDAREEIL</sequence>
<keyword evidence="1" id="KW-0812">Transmembrane</keyword>
<feature type="transmembrane region" description="Helical" evidence="1">
    <location>
        <begin position="379"/>
        <end position="402"/>
    </location>
</feature>
<dbReference type="OrthoDB" id="2427554at2759"/>
<accession>A0A1J4MPL9</accession>
<feature type="transmembrane region" description="Helical" evidence="1">
    <location>
        <begin position="433"/>
        <end position="455"/>
    </location>
</feature>
<name>A0A1J4MPL9_9CRYT</name>
<keyword evidence="1" id="KW-0472">Membrane</keyword>
<dbReference type="RefSeq" id="XP_067067974.1">
    <property type="nucleotide sequence ID" value="XM_067210957.1"/>
</dbReference>
<protein>
    <submittedName>
        <fullName evidence="3">Glycerol-3-phosphate acyltransferase protein</fullName>
    </submittedName>
</protein>
<feature type="domain" description="Phospholipid/glycerol acyltransferase" evidence="2">
    <location>
        <begin position="34"/>
        <end position="236"/>
    </location>
</feature>
<dbReference type="GO" id="GO:0016287">
    <property type="term" value="F:glycerone-phosphate O-acyltransferase activity"/>
    <property type="evidence" value="ECO:0007669"/>
    <property type="project" value="TreeGrafter"/>
</dbReference>
<dbReference type="GeneID" id="92364902"/>
<gene>
    <name evidence="3" type="ORF">cand_007170</name>
</gene>
<reference evidence="3 4" key="1">
    <citation type="submission" date="2016-10" db="EMBL/GenBank/DDBJ databases">
        <title>Reductive evolution of mitochondrial metabolism and differential evolution of invasion-related proteins in Cryptosporidium.</title>
        <authorList>
            <person name="Liu S."/>
            <person name="Roellig D.M."/>
            <person name="Guo Y."/>
            <person name="Li N."/>
            <person name="Frace M.A."/>
            <person name="Tang K."/>
            <person name="Zhang L."/>
            <person name="Feng Y."/>
            <person name="Xiao L."/>
        </authorList>
    </citation>
    <scope>NUCLEOTIDE SEQUENCE [LARGE SCALE GENOMIC DNA]</scope>
    <source>
        <strain evidence="3">30847</strain>
    </source>
</reference>
<dbReference type="GO" id="GO:0008654">
    <property type="term" value="P:phospholipid biosynthetic process"/>
    <property type="evidence" value="ECO:0007669"/>
    <property type="project" value="TreeGrafter"/>
</dbReference>